<accession>A0A8H5GN51</accession>
<feature type="compositionally biased region" description="Polar residues" evidence="1">
    <location>
        <begin position="33"/>
        <end position="50"/>
    </location>
</feature>
<evidence type="ECO:0000256" key="1">
    <source>
        <dbReference type="SAM" id="MobiDB-lite"/>
    </source>
</evidence>
<dbReference type="Proteomes" id="UP000565441">
    <property type="component" value="Unassembled WGS sequence"/>
</dbReference>
<evidence type="ECO:0000313" key="3">
    <source>
        <dbReference type="Proteomes" id="UP000565441"/>
    </source>
</evidence>
<organism evidence="2 3">
    <name type="scientific">Tricholomella constricta</name>
    <dbReference type="NCBI Taxonomy" id="117010"/>
    <lineage>
        <taxon>Eukaryota</taxon>
        <taxon>Fungi</taxon>
        <taxon>Dikarya</taxon>
        <taxon>Basidiomycota</taxon>
        <taxon>Agaricomycotina</taxon>
        <taxon>Agaricomycetes</taxon>
        <taxon>Agaricomycetidae</taxon>
        <taxon>Agaricales</taxon>
        <taxon>Tricholomatineae</taxon>
        <taxon>Lyophyllaceae</taxon>
        <taxon>Tricholomella</taxon>
    </lineage>
</organism>
<feature type="region of interest" description="Disordered" evidence="1">
    <location>
        <begin position="1"/>
        <end position="262"/>
    </location>
</feature>
<gene>
    <name evidence="2" type="ORF">D9615_010196</name>
</gene>
<keyword evidence="3" id="KW-1185">Reference proteome</keyword>
<dbReference type="EMBL" id="JAACJP010000062">
    <property type="protein sequence ID" value="KAF5368163.1"/>
    <property type="molecule type" value="Genomic_DNA"/>
</dbReference>
<feature type="compositionally biased region" description="Basic and acidic residues" evidence="1">
    <location>
        <begin position="117"/>
        <end position="131"/>
    </location>
</feature>
<protein>
    <submittedName>
        <fullName evidence="2">Uncharacterized protein</fullName>
    </submittedName>
</protein>
<sequence length="262" mass="28014">MIQQAARASAPQNTEHGDKRNTQAGPGPANANVIHQPTSPVTATEITNLPNKRHAKVPPDRGWLGGGSGDRSPQTVDRDGVAVRKSQLVGDASADPHLNPNSNSRSAPALPTQPEPEPSHHDRQTDVRTELGPHIPGTGVAGAMCTSSDADVDVVDNVDDKAMARRGETMHPHPHPGDANSSLESRAELGLDQDHNNEGRDDWGKASKTRGGHETEGNTKIKSSKTEEPELNGRKERRKEDAAKERDVEPYVDGQRGRVGVG</sequence>
<name>A0A8H5GN51_9AGAR</name>
<proteinExistence type="predicted"/>
<evidence type="ECO:0000313" key="2">
    <source>
        <dbReference type="EMBL" id="KAF5368163.1"/>
    </source>
</evidence>
<dbReference type="AlphaFoldDB" id="A0A8H5GN51"/>
<reference evidence="2 3" key="1">
    <citation type="journal article" date="2020" name="ISME J.">
        <title>Uncovering the hidden diversity of litter-decomposition mechanisms in mushroom-forming fungi.</title>
        <authorList>
            <person name="Floudas D."/>
            <person name="Bentzer J."/>
            <person name="Ahren D."/>
            <person name="Johansson T."/>
            <person name="Persson P."/>
            <person name="Tunlid A."/>
        </authorList>
    </citation>
    <scope>NUCLEOTIDE SEQUENCE [LARGE SCALE GENOMIC DNA]</scope>
    <source>
        <strain evidence="2 3">CBS 661.87</strain>
    </source>
</reference>
<feature type="compositionally biased region" description="Basic and acidic residues" evidence="1">
    <location>
        <begin position="158"/>
        <end position="171"/>
    </location>
</feature>
<feature type="compositionally biased region" description="Basic and acidic residues" evidence="1">
    <location>
        <begin position="185"/>
        <end position="249"/>
    </location>
</feature>
<comment type="caution">
    <text evidence="2">The sequence shown here is derived from an EMBL/GenBank/DDBJ whole genome shotgun (WGS) entry which is preliminary data.</text>
</comment>